<gene>
    <name evidence="2" type="ORF">JQS30_03470</name>
</gene>
<accession>A0A895XU00</accession>
<keyword evidence="1" id="KW-0812">Transmembrane</keyword>
<evidence type="ECO:0000313" key="2">
    <source>
        <dbReference type="EMBL" id="QSB05996.1"/>
    </source>
</evidence>
<evidence type="ECO:0000313" key="3">
    <source>
        <dbReference type="Proteomes" id="UP000662939"/>
    </source>
</evidence>
<dbReference type="EMBL" id="CP070496">
    <property type="protein sequence ID" value="QSB05996.1"/>
    <property type="molecule type" value="Genomic_DNA"/>
</dbReference>
<keyword evidence="3" id="KW-1185">Reference proteome</keyword>
<name>A0A895XU00_9ACTN</name>
<keyword evidence="1" id="KW-0472">Membrane</keyword>
<evidence type="ECO:0000256" key="1">
    <source>
        <dbReference type="SAM" id="Phobius"/>
    </source>
</evidence>
<dbReference type="RefSeq" id="WP_213172007.1">
    <property type="nucleotide sequence ID" value="NZ_CP070496.1"/>
</dbReference>
<dbReference type="AlphaFoldDB" id="A0A895XU00"/>
<reference evidence="2" key="1">
    <citation type="submission" date="2021-02" db="EMBL/GenBank/DDBJ databases">
        <title>Natronoglycomyces albus gen. nov., sp. nov, a haloalkaliphilic actinobacterium from a soda solonchak soil.</title>
        <authorList>
            <person name="Sorokin D.Y."/>
            <person name="Khijniak T.V."/>
            <person name="Zakharycheva A.P."/>
            <person name="Boueva O.V."/>
            <person name="Ariskina E.V."/>
            <person name="Hahnke R.L."/>
            <person name="Bunk B."/>
            <person name="Sproer C."/>
            <person name="Schumann P."/>
            <person name="Evtushenko L.I."/>
            <person name="Kublanov I.V."/>
        </authorList>
    </citation>
    <scope>NUCLEOTIDE SEQUENCE</scope>
    <source>
        <strain evidence="2">DSM 106290</strain>
    </source>
</reference>
<feature type="transmembrane region" description="Helical" evidence="1">
    <location>
        <begin position="29"/>
        <end position="48"/>
    </location>
</feature>
<protein>
    <submittedName>
        <fullName evidence="2">Uncharacterized protein</fullName>
    </submittedName>
</protein>
<dbReference type="KEGG" id="nav:JQS30_03470"/>
<dbReference type="Proteomes" id="UP000662939">
    <property type="component" value="Chromosome"/>
</dbReference>
<sequence>MGPLLLLTGTILAVGVIYGWAQLRKQQALPHAITLTVGSIALALYLMANDA</sequence>
<keyword evidence="1" id="KW-1133">Transmembrane helix</keyword>
<proteinExistence type="predicted"/>
<organism evidence="2 3">
    <name type="scientific">Natronoglycomyces albus</name>
    <dbReference type="NCBI Taxonomy" id="2811108"/>
    <lineage>
        <taxon>Bacteria</taxon>
        <taxon>Bacillati</taxon>
        <taxon>Actinomycetota</taxon>
        <taxon>Actinomycetes</taxon>
        <taxon>Glycomycetales</taxon>
        <taxon>Glycomycetaceae</taxon>
        <taxon>Natronoglycomyces</taxon>
    </lineage>
</organism>